<evidence type="ECO:0000313" key="3">
    <source>
        <dbReference type="EMBL" id="CAB4884162.1"/>
    </source>
</evidence>
<name>A0A6J7EKS2_9ZZZZ</name>
<dbReference type="EMBL" id="CAFABE010000030">
    <property type="protein sequence ID" value="CAB4826636.1"/>
    <property type="molecule type" value="Genomic_DNA"/>
</dbReference>
<protein>
    <submittedName>
        <fullName evidence="3">Unannotated protein</fullName>
    </submittedName>
</protein>
<feature type="compositionally biased region" description="Basic and acidic residues" evidence="1">
    <location>
        <begin position="104"/>
        <end position="128"/>
    </location>
</feature>
<feature type="compositionally biased region" description="Low complexity" evidence="1">
    <location>
        <begin position="137"/>
        <end position="146"/>
    </location>
</feature>
<dbReference type="EMBL" id="CAFBLT010000004">
    <property type="protein sequence ID" value="CAB4884162.1"/>
    <property type="molecule type" value="Genomic_DNA"/>
</dbReference>
<proteinExistence type="predicted"/>
<sequence length="401" mass="42594">MARRIEIQLTSRLNDDQWSWRAAGARQPKGVVAASLIPEGTNEGDVVKAEVEASIEGLEIVAVLKGDGVVKTAPKAATIELLGSGKDKAGVSWNLSAKSKKGPRRDSRDSDRGRGDRRGSDRNDRGSRSEGQGRGGPRSSRPGSARPEGRGRPQSPVLSTDHRNALLATLAPAQLPIAEQLLRGGIPAVRSAIVDQNSQAKTDGQPEASSDAIMVIAEKLLPLTSLAMWKDRASTAQSGGKETRLRDLRAVVTASRSVNLDDEGKVMAKALQETLDLRVKSLSEEWVARMTSALEEGRVADALMTSARSPEHSTRCPADIAALLTEKASAAMTADANPQEWIALLSAVIESPVRRNVKPSGIPSDPEAKLAAQKAVGQVPALAKLLGLKIPPPPPRKVPQR</sequence>
<reference evidence="3" key="1">
    <citation type="submission" date="2020-05" db="EMBL/GenBank/DDBJ databases">
        <authorList>
            <person name="Chiriac C."/>
            <person name="Salcher M."/>
            <person name="Ghai R."/>
            <person name="Kavagutti S V."/>
        </authorList>
    </citation>
    <scope>NUCLEOTIDE SEQUENCE</scope>
</reference>
<evidence type="ECO:0000313" key="4">
    <source>
        <dbReference type="EMBL" id="CAB5028424.1"/>
    </source>
</evidence>
<dbReference type="AlphaFoldDB" id="A0A6J7EKS2"/>
<evidence type="ECO:0000256" key="1">
    <source>
        <dbReference type="SAM" id="MobiDB-lite"/>
    </source>
</evidence>
<organism evidence="3">
    <name type="scientific">freshwater metagenome</name>
    <dbReference type="NCBI Taxonomy" id="449393"/>
    <lineage>
        <taxon>unclassified sequences</taxon>
        <taxon>metagenomes</taxon>
        <taxon>ecological metagenomes</taxon>
    </lineage>
</organism>
<gene>
    <name evidence="2" type="ORF">UFOPK3164_00809</name>
    <name evidence="3" type="ORF">UFOPK3427_01851</name>
    <name evidence="4" type="ORF">UFOPK4112_01401</name>
</gene>
<accession>A0A6J7EKS2</accession>
<feature type="region of interest" description="Disordered" evidence="1">
    <location>
        <begin position="90"/>
        <end position="158"/>
    </location>
</feature>
<evidence type="ECO:0000313" key="2">
    <source>
        <dbReference type="EMBL" id="CAB4826636.1"/>
    </source>
</evidence>
<dbReference type="EMBL" id="CAFBPM010000015">
    <property type="protein sequence ID" value="CAB5028424.1"/>
    <property type="molecule type" value="Genomic_DNA"/>
</dbReference>